<accession>X0TV45</accession>
<proteinExistence type="predicted"/>
<organism evidence="1">
    <name type="scientific">marine sediment metagenome</name>
    <dbReference type="NCBI Taxonomy" id="412755"/>
    <lineage>
        <taxon>unclassified sequences</taxon>
        <taxon>metagenomes</taxon>
        <taxon>ecological metagenomes</taxon>
    </lineage>
</organism>
<feature type="non-terminal residue" evidence="1">
    <location>
        <position position="1"/>
    </location>
</feature>
<name>X0TV45_9ZZZZ</name>
<reference evidence="1" key="1">
    <citation type="journal article" date="2014" name="Front. Microbiol.">
        <title>High frequency of phylogenetically diverse reductive dehalogenase-homologous genes in deep subseafloor sedimentary metagenomes.</title>
        <authorList>
            <person name="Kawai M."/>
            <person name="Futagami T."/>
            <person name="Toyoda A."/>
            <person name="Takaki Y."/>
            <person name="Nishi S."/>
            <person name="Hori S."/>
            <person name="Arai W."/>
            <person name="Tsubouchi T."/>
            <person name="Morono Y."/>
            <person name="Uchiyama I."/>
            <person name="Ito T."/>
            <person name="Fujiyama A."/>
            <person name="Inagaki F."/>
            <person name="Takami H."/>
        </authorList>
    </citation>
    <scope>NUCLEOTIDE SEQUENCE</scope>
    <source>
        <strain evidence="1">Expedition CK06-06</strain>
    </source>
</reference>
<gene>
    <name evidence="1" type="ORF">S01H1_19832</name>
</gene>
<sequence>RSAFSATVPAAINTQGHDDSDFPMGYQSLDQWFLLKDATTAALLHEIDLNSDASATCQYCKSLFDDTDAIGSGAYGDSNVVMYPSHAINKVCDDVFGVATGGAGGQLHNENEEVFWVIQFGGGEGGAGGDLQAVYYYTDPLGGNFTGVGVALDMDTIDTMSFKARCAHGFFGYSSPNSPPNLNNHPDYAAMGYGNLWDVNSGTGGCFDTTTGDVHTLGNNYNCKHLDNEHSSESTDVGRYTGDDSPYDFEPWALQCLDGDTHSNVQMDDYSHTCAEATATWGN</sequence>
<evidence type="ECO:0000313" key="1">
    <source>
        <dbReference type="EMBL" id="GAF97119.1"/>
    </source>
</evidence>
<comment type="caution">
    <text evidence="1">The sequence shown here is derived from an EMBL/GenBank/DDBJ whole genome shotgun (WGS) entry which is preliminary data.</text>
</comment>
<dbReference type="EMBL" id="BARS01010764">
    <property type="protein sequence ID" value="GAF97119.1"/>
    <property type="molecule type" value="Genomic_DNA"/>
</dbReference>
<protein>
    <submittedName>
        <fullName evidence="1">Uncharacterized protein</fullName>
    </submittedName>
</protein>
<dbReference type="AlphaFoldDB" id="X0TV45"/>